<keyword evidence="4" id="KW-0472">Membrane</keyword>
<feature type="domain" description="Fatty acid hydroxylase" evidence="5">
    <location>
        <begin position="141"/>
        <end position="277"/>
    </location>
</feature>
<keyword evidence="2" id="KW-0812">Transmembrane</keyword>
<reference evidence="6 7" key="2">
    <citation type="submission" date="2016-05" db="EMBL/GenBank/DDBJ databases">
        <title>Lineage-specific infection strategies underlie the spectrum of fungal disease in amphibians.</title>
        <authorList>
            <person name="Cuomo C.A."/>
            <person name="Farrer R.A."/>
            <person name="James T."/>
            <person name="Longcore J."/>
            <person name="Birren B."/>
        </authorList>
    </citation>
    <scope>NUCLEOTIDE SEQUENCE [LARGE SCALE GENOMIC DNA]</scope>
    <source>
        <strain evidence="6 7">JEL423</strain>
    </source>
</reference>
<dbReference type="STRING" id="403673.A0A177WGW6"/>
<comment type="subcellular location">
    <subcellularLocation>
        <location evidence="1">Membrane</location>
    </subcellularLocation>
</comment>
<sequence>MDSPFAQTAASWLTTSGHINVSMHYEPNFLERKWVEIFDGTERPAVRLAIVLFLWHEFVFVTRYIPYMIADRIPYFRQFKIQDVKPITNAQWWKCATHVMFHQTFLQLPMMMAFHPLAMALGMRFLETPFPTISHLITTSLFFLFMEDFYQYFAHRLLHWGILYKNIHKLHHEFSAPFGIASEYAHPMETLILGLGFFLGPLVWVLTFHDLHVISLAVWLAVRLIQVVDSHSGYDFPWSLRHIFPFWAGADFHDYHHMAFVGNYSSSFRWWDWAFGTDNAYQQWKLKKATKKSQ</sequence>
<evidence type="ECO:0000313" key="6">
    <source>
        <dbReference type="EMBL" id="OAJ38924.1"/>
    </source>
</evidence>
<dbReference type="InterPro" id="IPR006694">
    <property type="entry name" value="Fatty_acid_hydroxylase"/>
</dbReference>
<proteinExistence type="predicted"/>
<dbReference type="GO" id="GO:0016491">
    <property type="term" value="F:oxidoreductase activity"/>
    <property type="evidence" value="ECO:0007669"/>
    <property type="project" value="InterPro"/>
</dbReference>
<dbReference type="PANTHER" id="PTHR11863">
    <property type="entry name" value="STEROL DESATURASE"/>
    <property type="match status" value="1"/>
</dbReference>
<dbReference type="EMBL" id="DS022302">
    <property type="protein sequence ID" value="OAJ38924.1"/>
    <property type="molecule type" value="Genomic_DNA"/>
</dbReference>
<dbReference type="VEuPathDB" id="FungiDB:BDEG_22815"/>
<evidence type="ECO:0000256" key="1">
    <source>
        <dbReference type="ARBA" id="ARBA00004370"/>
    </source>
</evidence>
<reference evidence="6 7" key="1">
    <citation type="submission" date="2006-10" db="EMBL/GenBank/DDBJ databases">
        <title>The Genome Sequence of Batrachochytrium dendrobatidis JEL423.</title>
        <authorList>
            <consortium name="The Broad Institute Genome Sequencing Platform"/>
            <person name="Birren B."/>
            <person name="Lander E."/>
            <person name="Galagan J."/>
            <person name="Cuomo C."/>
            <person name="Devon K."/>
            <person name="Jaffe D."/>
            <person name="Butler J."/>
            <person name="Alvarez P."/>
            <person name="Gnerre S."/>
            <person name="Grabherr M."/>
            <person name="Kleber M."/>
            <person name="Mauceli E."/>
            <person name="Brockman W."/>
            <person name="Young S."/>
            <person name="LaButti K."/>
            <person name="Sykes S."/>
            <person name="DeCaprio D."/>
            <person name="Crawford M."/>
            <person name="Koehrsen M."/>
            <person name="Engels R."/>
            <person name="Montgomery P."/>
            <person name="Pearson M."/>
            <person name="Howarth C."/>
            <person name="Larson L."/>
            <person name="White J."/>
            <person name="O'Leary S."/>
            <person name="Kodira C."/>
            <person name="Zeng Q."/>
            <person name="Yandava C."/>
            <person name="Alvarado L."/>
            <person name="Longcore J."/>
            <person name="James T."/>
        </authorList>
    </citation>
    <scope>NUCLEOTIDE SEQUENCE [LARGE SCALE GENOMIC DNA]</scope>
    <source>
        <strain evidence="6 7">JEL423</strain>
    </source>
</reference>
<dbReference type="Proteomes" id="UP000077115">
    <property type="component" value="Unassembled WGS sequence"/>
</dbReference>
<evidence type="ECO:0000313" key="7">
    <source>
        <dbReference type="Proteomes" id="UP000077115"/>
    </source>
</evidence>
<dbReference type="GO" id="GO:0005506">
    <property type="term" value="F:iron ion binding"/>
    <property type="evidence" value="ECO:0007669"/>
    <property type="project" value="InterPro"/>
</dbReference>
<evidence type="ECO:0000256" key="2">
    <source>
        <dbReference type="ARBA" id="ARBA00022692"/>
    </source>
</evidence>
<evidence type="ECO:0000256" key="3">
    <source>
        <dbReference type="ARBA" id="ARBA00022989"/>
    </source>
</evidence>
<gene>
    <name evidence="6" type="ORF">BDEG_22815</name>
</gene>
<accession>A0A177WGW6</accession>
<name>A0A177WGW6_BATDL</name>
<dbReference type="GO" id="GO:0016020">
    <property type="term" value="C:membrane"/>
    <property type="evidence" value="ECO:0007669"/>
    <property type="project" value="UniProtKB-SubCell"/>
</dbReference>
<dbReference type="AlphaFoldDB" id="A0A177WGW6"/>
<dbReference type="eggNOG" id="KOG0873">
    <property type="taxonomic scope" value="Eukaryota"/>
</dbReference>
<evidence type="ECO:0000259" key="5">
    <source>
        <dbReference type="Pfam" id="PF04116"/>
    </source>
</evidence>
<dbReference type="InterPro" id="IPR050307">
    <property type="entry name" value="Sterol_Desaturase_Related"/>
</dbReference>
<dbReference type="GO" id="GO:0008610">
    <property type="term" value="P:lipid biosynthetic process"/>
    <property type="evidence" value="ECO:0007669"/>
    <property type="project" value="InterPro"/>
</dbReference>
<dbReference type="Pfam" id="PF04116">
    <property type="entry name" value="FA_hydroxylase"/>
    <property type="match status" value="1"/>
</dbReference>
<keyword evidence="3" id="KW-1133">Transmembrane helix</keyword>
<protein>
    <recommendedName>
        <fullName evidence="5">Fatty acid hydroxylase domain-containing protein</fullName>
    </recommendedName>
</protein>
<dbReference type="OrthoDB" id="1658724at2759"/>
<organism evidence="6 7">
    <name type="scientific">Batrachochytrium dendrobatidis (strain JEL423)</name>
    <dbReference type="NCBI Taxonomy" id="403673"/>
    <lineage>
        <taxon>Eukaryota</taxon>
        <taxon>Fungi</taxon>
        <taxon>Fungi incertae sedis</taxon>
        <taxon>Chytridiomycota</taxon>
        <taxon>Chytridiomycota incertae sedis</taxon>
        <taxon>Chytridiomycetes</taxon>
        <taxon>Rhizophydiales</taxon>
        <taxon>Rhizophydiales incertae sedis</taxon>
        <taxon>Batrachochytrium</taxon>
    </lineage>
</organism>
<evidence type="ECO:0000256" key="4">
    <source>
        <dbReference type="ARBA" id="ARBA00023136"/>
    </source>
</evidence>